<keyword evidence="1" id="KW-0813">Transport</keyword>
<proteinExistence type="predicted"/>
<dbReference type="InterPro" id="IPR018752">
    <property type="entry name" value="DabA"/>
</dbReference>
<comment type="caution">
    <text evidence="6">The sequence shown here is derived from an EMBL/GenBank/DDBJ whole genome shotgun (WGS) entry which is preliminary data.</text>
</comment>
<keyword evidence="4" id="KW-0862">Zinc</keyword>
<evidence type="ECO:0000256" key="3">
    <source>
        <dbReference type="ARBA" id="ARBA00022723"/>
    </source>
</evidence>
<keyword evidence="5" id="KW-0472">Membrane</keyword>
<evidence type="ECO:0000313" key="7">
    <source>
        <dbReference type="Proteomes" id="UP000077342"/>
    </source>
</evidence>
<evidence type="ECO:0000256" key="2">
    <source>
        <dbReference type="ARBA" id="ARBA00022475"/>
    </source>
</evidence>
<dbReference type="PANTHER" id="PTHR38344:SF1">
    <property type="entry name" value="INORGANIC CARBON TRANSPORTER SUBUNIT DABA-RELATED"/>
    <property type="match status" value="1"/>
</dbReference>
<dbReference type="PANTHER" id="PTHR38344">
    <property type="entry name" value="UPF0753 PROTEIN AQ_863"/>
    <property type="match status" value="1"/>
</dbReference>
<keyword evidence="7" id="KW-1185">Reference proteome</keyword>
<dbReference type="AlphaFoldDB" id="A0A164BE30"/>
<evidence type="ECO:0000256" key="1">
    <source>
        <dbReference type="ARBA" id="ARBA00022448"/>
    </source>
</evidence>
<keyword evidence="3" id="KW-0479">Metal-binding</keyword>
<organism evidence="6 7">
    <name type="scientific">Mycobacterium ostraviense</name>
    <dbReference type="NCBI Taxonomy" id="2738409"/>
    <lineage>
        <taxon>Bacteria</taxon>
        <taxon>Bacillati</taxon>
        <taxon>Actinomycetota</taxon>
        <taxon>Actinomycetes</taxon>
        <taxon>Mycobacteriales</taxon>
        <taxon>Mycobacteriaceae</taxon>
        <taxon>Mycobacterium</taxon>
    </lineage>
</organism>
<reference evidence="7" key="1">
    <citation type="submission" date="2016-04" db="EMBL/GenBank/DDBJ databases">
        <authorList>
            <person name="Strapagiel D."/>
            <person name="Borowka P."/>
            <person name="Marciniak B."/>
            <person name="Bakula Z."/>
            <person name="Van Ingen J."/>
            <person name="Safianowska A."/>
            <person name="Dziadek J."/>
            <person name="Jagielski T."/>
        </authorList>
    </citation>
    <scope>NUCLEOTIDE SEQUENCE [LARGE SCALE GENOMIC DNA]</scope>
    <source>
        <strain evidence="7">1010001458</strain>
    </source>
</reference>
<evidence type="ECO:0000256" key="4">
    <source>
        <dbReference type="ARBA" id="ARBA00022833"/>
    </source>
</evidence>
<evidence type="ECO:0008006" key="8">
    <source>
        <dbReference type="Google" id="ProtNLM"/>
    </source>
</evidence>
<evidence type="ECO:0000313" key="6">
    <source>
        <dbReference type="EMBL" id="KZS63391.1"/>
    </source>
</evidence>
<protein>
    <recommendedName>
        <fullName evidence="8">DUF2309 domain-containing protein</fullName>
    </recommendedName>
</protein>
<dbReference type="Pfam" id="PF10070">
    <property type="entry name" value="DabA"/>
    <property type="match status" value="1"/>
</dbReference>
<evidence type="ECO:0000256" key="5">
    <source>
        <dbReference type="ARBA" id="ARBA00023136"/>
    </source>
</evidence>
<dbReference type="GO" id="GO:0046872">
    <property type="term" value="F:metal ion binding"/>
    <property type="evidence" value="ECO:0007669"/>
    <property type="project" value="UniProtKB-KW"/>
</dbReference>
<gene>
    <name evidence="6" type="ORF">A4G28_11315</name>
</gene>
<name>A0A164BE30_9MYCO</name>
<dbReference type="Proteomes" id="UP000077342">
    <property type="component" value="Unassembled WGS sequence"/>
</dbReference>
<dbReference type="EMBL" id="LWCI01000099">
    <property type="protein sequence ID" value="KZS63391.1"/>
    <property type="molecule type" value="Genomic_DNA"/>
</dbReference>
<sequence length="323" mass="34101">MSVLPVTARQLVWQQAYEAHYRDALLRALAENPPTPGIGRAAAQIVCCIDTRSEGLRRHIEFLGEYRAFGFAGFFAVAIRYTSVLGGSPNDLCPVLIRPEHEVVERPVPSAAAAAQRLRNGNTIMAGAEAAFHAAKQALIAPFALAEAAGWATGPWAAVKTLSPTGSGKLRRRLRDRLAPPAPTVLSINDTVALAHRALYAQVALTTMGLTEEFARLVVLCGHGSVTENNPYQAALDCGACGGQAGGPNARTAAAILNDAAVRAELSTLGITIPEDTWFVAAQHDTATDRVTVLDQHLVPASHLPDVHRRGAQAMSADGDGPS</sequence>
<accession>A0A164BE30</accession>
<keyword evidence="2" id="KW-1003">Cell membrane</keyword>